<dbReference type="InterPro" id="IPR033254">
    <property type="entry name" value="Plant_FLA"/>
</dbReference>
<proteinExistence type="inferred from homology"/>
<keyword evidence="5 13" id="KW-0732">Signal</keyword>
<comment type="subcellular location">
    <subcellularLocation>
        <location evidence="1">Cell membrane</location>
        <topology evidence="1">Lipid-anchor</topology>
        <topology evidence="1">GPI-anchor</topology>
    </subcellularLocation>
</comment>
<dbReference type="InterPro" id="IPR036378">
    <property type="entry name" value="FAS1_dom_sf"/>
</dbReference>
<dbReference type="GO" id="GO:0098552">
    <property type="term" value="C:side of membrane"/>
    <property type="evidence" value="ECO:0007669"/>
    <property type="project" value="UniProtKB-KW"/>
</dbReference>
<evidence type="ECO:0000259" key="14">
    <source>
        <dbReference type="PROSITE" id="PS50213"/>
    </source>
</evidence>
<evidence type="ECO:0000256" key="8">
    <source>
        <dbReference type="ARBA" id="ARBA00023180"/>
    </source>
</evidence>
<evidence type="ECO:0000256" key="12">
    <source>
        <dbReference type="SAM" id="Phobius"/>
    </source>
</evidence>
<evidence type="ECO:0000256" key="10">
    <source>
        <dbReference type="ARBA" id="ARBA00024686"/>
    </source>
</evidence>
<name>A0A1U8IFA4_GOSHI</name>
<feature type="domain" description="FAS1" evidence="14">
    <location>
        <begin position="24"/>
        <end position="169"/>
    </location>
</feature>
<dbReference type="RefSeq" id="XP_016676762.1">
    <property type="nucleotide sequence ID" value="XM_016821273.2"/>
</dbReference>
<dbReference type="Gene3D" id="2.30.180.10">
    <property type="entry name" value="FAS1 domain"/>
    <property type="match status" value="1"/>
</dbReference>
<evidence type="ECO:0000256" key="7">
    <source>
        <dbReference type="ARBA" id="ARBA00023136"/>
    </source>
</evidence>
<reference evidence="16" key="2">
    <citation type="submission" date="2025-08" db="UniProtKB">
        <authorList>
            <consortium name="RefSeq"/>
        </authorList>
    </citation>
    <scope>IDENTIFICATION</scope>
</reference>
<keyword evidence="15" id="KW-1185">Reference proteome</keyword>
<feature type="signal peptide" evidence="13">
    <location>
        <begin position="1"/>
        <end position="24"/>
    </location>
</feature>
<dbReference type="OMA" id="LNEHDDF"/>
<dbReference type="FunFam" id="2.30.180.10:FF:000015">
    <property type="entry name" value="Fasciclin-like arabinogalactan protein 3"/>
    <property type="match status" value="1"/>
</dbReference>
<dbReference type="Pfam" id="PF02469">
    <property type="entry name" value="Fasciclin"/>
    <property type="match status" value="1"/>
</dbReference>
<reference evidence="15" key="1">
    <citation type="journal article" date="2020" name="Nat. Genet.">
        <title>Genomic diversifications of five Gossypium allopolyploid species and their impact on cotton improvement.</title>
        <authorList>
            <person name="Chen Z.J."/>
            <person name="Sreedasyam A."/>
            <person name="Ando A."/>
            <person name="Song Q."/>
            <person name="De Santiago L.M."/>
            <person name="Hulse-Kemp A.M."/>
            <person name="Ding M."/>
            <person name="Ye W."/>
            <person name="Kirkbride R.C."/>
            <person name="Jenkins J."/>
            <person name="Plott C."/>
            <person name="Lovell J."/>
            <person name="Lin Y.M."/>
            <person name="Vaughn R."/>
            <person name="Liu B."/>
            <person name="Simpson S."/>
            <person name="Scheffler B.E."/>
            <person name="Wen L."/>
            <person name="Saski C.A."/>
            <person name="Grover C.E."/>
            <person name="Hu G."/>
            <person name="Conover J.L."/>
            <person name="Carlson J.W."/>
            <person name="Shu S."/>
            <person name="Boston L.B."/>
            <person name="Williams M."/>
            <person name="Peterson D.G."/>
            <person name="McGee K."/>
            <person name="Jones D.C."/>
            <person name="Wendel J.F."/>
            <person name="Stelly D.M."/>
            <person name="Grimwood J."/>
            <person name="Schmutz J."/>
        </authorList>
    </citation>
    <scope>NUCLEOTIDE SEQUENCE [LARGE SCALE GENOMIC DNA]</scope>
    <source>
        <strain evidence="15">cv. TM-1</strain>
    </source>
</reference>
<evidence type="ECO:0000256" key="5">
    <source>
        <dbReference type="ARBA" id="ARBA00022729"/>
    </source>
</evidence>
<dbReference type="Proteomes" id="UP000818029">
    <property type="component" value="Chromosome D06"/>
</dbReference>
<evidence type="ECO:0000256" key="9">
    <source>
        <dbReference type="ARBA" id="ARBA00023288"/>
    </source>
</evidence>
<feature type="transmembrane region" description="Helical" evidence="12">
    <location>
        <begin position="230"/>
        <end position="251"/>
    </location>
</feature>
<evidence type="ECO:0000256" key="11">
    <source>
        <dbReference type="SAM" id="MobiDB-lite"/>
    </source>
</evidence>
<sequence length="253" mass="26697">MSPMSSPIVALFLTFFLLLSAADAFNITKILGSFSDYSTFNDLLTQTGVASEINDKKSVTVLVVSNSQISGLSSQPKDTIKKMLSIHVVLDYYDKAKVDKVPSKPLTLTTLYQQSGKAQNQQGFLTMTRVGKQVSFGSAAPGSSHDSIFVKQVTTQPYDISVLEISNVINVAITSSPSYAPNASPPRKALAPGPNKSPLASPPKTTRSDIPAADAPSTTTDSDASDNTSAASIASASAILFIFASACFMLTMI</sequence>
<keyword evidence="8" id="KW-0325">Glycoprotein</keyword>
<protein>
    <submittedName>
        <fullName evidence="16">Fasciclin-like arabinogalactan protein 14</fullName>
    </submittedName>
</protein>
<comment type="similarity">
    <text evidence="2">Belongs to the fasciclin-like AGP family.</text>
</comment>
<dbReference type="GeneID" id="107896151"/>
<evidence type="ECO:0000313" key="15">
    <source>
        <dbReference type="Proteomes" id="UP000818029"/>
    </source>
</evidence>
<dbReference type="GO" id="GO:0005886">
    <property type="term" value="C:plasma membrane"/>
    <property type="evidence" value="ECO:0000318"/>
    <property type="project" value="GO_Central"/>
</dbReference>
<feature type="chain" id="PRO_5010563322" evidence="13">
    <location>
        <begin position="25"/>
        <end position="253"/>
    </location>
</feature>
<evidence type="ECO:0000256" key="6">
    <source>
        <dbReference type="ARBA" id="ARBA00022974"/>
    </source>
</evidence>
<keyword evidence="7 12" id="KW-0472">Membrane</keyword>
<dbReference type="PaxDb" id="3635-A0A1U8IFA4"/>
<keyword evidence="4" id="KW-0336">GPI-anchor</keyword>
<evidence type="ECO:0000313" key="16">
    <source>
        <dbReference type="RefSeq" id="XP_016676762.1"/>
    </source>
</evidence>
<keyword evidence="12" id="KW-0812">Transmembrane</keyword>
<dbReference type="SUPFAM" id="SSF82153">
    <property type="entry name" value="FAS1 domain"/>
    <property type="match status" value="1"/>
</dbReference>
<feature type="region of interest" description="Disordered" evidence="11">
    <location>
        <begin position="178"/>
        <end position="227"/>
    </location>
</feature>
<keyword evidence="12" id="KW-1133">Transmembrane helix</keyword>
<evidence type="ECO:0000256" key="4">
    <source>
        <dbReference type="ARBA" id="ARBA00022622"/>
    </source>
</evidence>
<organism evidence="15 16">
    <name type="scientific">Gossypium hirsutum</name>
    <name type="common">Upland cotton</name>
    <name type="synonym">Gossypium mexicanum</name>
    <dbReference type="NCBI Taxonomy" id="3635"/>
    <lineage>
        <taxon>Eukaryota</taxon>
        <taxon>Viridiplantae</taxon>
        <taxon>Streptophyta</taxon>
        <taxon>Embryophyta</taxon>
        <taxon>Tracheophyta</taxon>
        <taxon>Spermatophyta</taxon>
        <taxon>Magnoliopsida</taxon>
        <taxon>eudicotyledons</taxon>
        <taxon>Gunneridae</taxon>
        <taxon>Pentapetalae</taxon>
        <taxon>rosids</taxon>
        <taxon>malvids</taxon>
        <taxon>Malvales</taxon>
        <taxon>Malvaceae</taxon>
        <taxon>Malvoideae</taxon>
        <taxon>Gossypium</taxon>
    </lineage>
</organism>
<evidence type="ECO:0000256" key="2">
    <source>
        <dbReference type="ARBA" id="ARBA00007843"/>
    </source>
</evidence>
<feature type="compositionally biased region" description="Low complexity" evidence="11">
    <location>
        <begin position="210"/>
        <end position="227"/>
    </location>
</feature>
<keyword evidence="6" id="KW-0654">Proteoglycan</keyword>
<gene>
    <name evidence="16" type="primary">LOC107896151</name>
</gene>
<dbReference type="STRING" id="3635.A0A1U8IFA4"/>
<comment type="function">
    <text evidence="10">May be a cell surface adhesion protein.</text>
</comment>
<dbReference type="SMR" id="A0A1U8IFA4"/>
<dbReference type="PANTHER" id="PTHR32382">
    <property type="entry name" value="FASCICLIN-LIKE ARABINOGALACTAN PROTEIN"/>
    <property type="match status" value="1"/>
</dbReference>
<keyword evidence="3" id="KW-1003">Cell membrane</keyword>
<evidence type="ECO:0000256" key="13">
    <source>
        <dbReference type="SAM" id="SignalP"/>
    </source>
</evidence>
<dbReference type="AlphaFoldDB" id="A0A1U8IFA4"/>
<dbReference type="KEGG" id="ghi:107896151"/>
<dbReference type="PANTHER" id="PTHR32382:SF87">
    <property type="entry name" value="FASCICLIN-LIKE ARABINOGALACTAN PROTEIN 14"/>
    <property type="match status" value="1"/>
</dbReference>
<dbReference type="InterPro" id="IPR000782">
    <property type="entry name" value="FAS1_domain"/>
</dbReference>
<keyword evidence="9" id="KW-0449">Lipoprotein</keyword>
<dbReference type="PROSITE" id="PS50213">
    <property type="entry name" value="FAS1"/>
    <property type="match status" value="1"/>
</dbReference>
<dbReference type="OrthoDB" id="694090at2759"/>
<accession>A0A1U8IFA4</accession>
<evidence type="ECO:0000256" key="3">
    <source>
        <dbReference type="ARBA" id="ARBA00022475"/>
    </source>
</evidence>
<evidence type="ECO:0000256" key="1">
    <source>
        <dbReference type="ARBA" id="ARBA00004609"/>
    </source>
</evidence>